<dbReference type="InterPro" id="IPR000847">
    <property type="entry name" value="LysR_HTH_N"/>
</dbReference>
<evidence type="ECO:0000256" key="1">
    <source>
        <dbReference type="ARBA" id="ARBA00009437"/>
    </source>
</evidence>
<dbReference type="RefSeq" id="WP_168727815.1">
    <property type="nucleotide sequence ID" value="NZ_CP051298.1"/>
</dbReference>
<dbReference type="InterPro" id="IPR036388">
    <property type="entry name" value="WH-like_DNA-bd_sf"/>
</dbReference>
<dbReference type="Pfam" id="PF03466">
    <property type="entry name" value="LysR_substrate"/>
    <property type="match status" value="1"/>
</dbReference>
<dbReference type="Pfam" id="PF00126">
    <property type="entry name" value="HTH_1"/>
    <property type="match status" value="1"/>
</dbReference>
<accession>A0A858ZSV6</accession>
<evidence type="ECO:0000256" key="4">
    <source>
        <dbReference type="ARBA" id="ARBA00023163"/>
    </source>
</evidence>
<sequence length="331" mass="36023">MTKARRLEDLWSHIHCLGVLANTGSFTAAARRLQISKASVSQRIAELEKATGVVLVRRTTRSVSLTDAGMHLVDQTADAYLRIEESFSTVLDLSGTPRGVLSVTVPVALGRQVIAPLVPAFLKRYPDVRIQLELSDRLASLATDGFDLAIRHVAEVPDTHVASVICETRSVLVATREYLRKHGTPKTPVDLAAHNCLHYLRRTGVTTWSFESREGERRVDVPVRGSFTANNSEVLREAAAGSLGIALLPDFSAAPALQEGTLVEVLGGWHVVGGFAERLYAVRPYTPHVPRTVSSFVSFLRDALSPSDALEGLPFSSTRSPGSANAQRKRR</sequence>
<keyword evidence="2" id="KW-0805">Transcription regulation</keyword>
<feature type="region of interest" description="Disordered" evidence="5">
    <location>
        <begin position="311"/>
        <end position="331"/>
    </location>
</feature>
<evidence type="ECO:0000256" key="3">
    <source>
        <dbReference type="ARBA" id="ARBA00023125"/>
    </source>
</evidence>
<dbReference type="Proteomes" id="UP000500755">
    <property type="component" value="Chromosome"/>
</dbReference>
<gene>
    <name evidence="7" type="ORF">HF896_08075</name>
</gene>
<feature type="domain" description="HTH lysR-type" evidence="6">
    <location>
        <begin position="9"/>
        <end position="66"/>
    </location>
</feature>
<dbReference type="AlphaFoldDB" id="A0A858ZSV6"/>
<dbReference type="GO" id="GO:0003700">
    <property type="term" value="F:DNA-binding transcription factor activity"/>
    <property type="evidence" value="ECO:0007669"/>
    <property type="project" value="InterPro"/>
</dbReference>
<evidence type="ECO:0000256" key="2">
    <source>
        <dbReference type="ARBA" id="ARBA00023015"/>
    </source>
</evidence>
<dbReference type="InterPro" id="IPR005119">
    <property type="entry name" value="LysR_subst-bd"/>
</dbReference>
<organism evidence="7 8">
    <name type="scientific">Alicycliphilus denitrificans</name>
    <dbReference type="NCBI Taxonomy" id="179636"/>
    <lineage>
        <taxon>Bacteria</taxon>
        <taxon>Pseudomonadati</taxon>
        <taxon>Pseudomonadota</taxon>
        <taxon>Betaproteobacteria</taxon>
        <taxon>Burkholderiales</taxon>
        <taxon>Comamonadaceae</taxon>
        <taxon>Alicycliphilus</taxon>
    </lineage>
</organism>
<dbReference type="EMBL" id="CP051298">
    <property type="protein sequence ID" value="QKD43571.1"/>
    <property type="molecule type" value="Genomic_DNA"/>
</dbReference>
<dbReference type="SUPFAM" id="SSF53850">
    <property type="entry name" value="Periplasmic binding protein-like II"/>
    <property type="match status" value="1"/>
</dbReference>
<dbReference type="InterPro" id="IPR058163">
    <property type="entry name" value="LysR-type_TF_proteobact-type"/>
</dbReference>
<reference evidence="7 8" key="1">
    <citation type="submission" date="2020-05" db="EMBL/GenBank/DDBJ databases">
        <title>Complete genome sequence of Alicycliphilus denitrificans DP3.</title>
        <authorList>
            <person name="Chen X."/>
        </authorList>
    </citation>
    <scope>NUCLEOTIDE SEQUENCE [LARGE SCALE GENOMIC DNA]</scope>
    <source>
        <strain evidence="7 8">DP3</strain>
    </source>
</reference>
<dbReference type="PANTHER" id="PTHR30537">
    <property type="entry name" value="HTH-TYPE TRANSCRIPTIONAL REGULATOR"/>
    <property type="match status" value="1"/>
</dbReference>
<dbReference type="PROSITE" id="PS50931">
    <property type="entry name" value="HTH_LYSR"/>
    <property type="match status" value="1"/>
</dbReference>
<comment type="similarity">
    <text evidence="1">Belongs to the LysR transcriptional regulatory family.</text>
</comment>
<evidence type="ECO:0000313" key="7">
    <source>
        <dbReference type="EMBL" id="QKD43571.1"/>
    </source>
</evidence>
<name>A0A858ZSV6_9BURK</name>
<dbReference type="CDD" id="cd08422">
    <property type="entry name" value="PBP2_CrgA_like"/>
    <property type="match status" value="1"/>
</dbReference>
<dbReference type="SUPFAM" id="SSF46785">
    <property type="entry name" value="Winged helix' DNA-binding domain"/>
    <property type="match status" value="1"/>
</dbReference>
<evidence type="ECO:0000313" key="8">
    <source>
        <dbReference type="Proteomes" id="UP000500755"/>
    </source>
</evidence>
<proteinExistence type="inferred from homology"/>
<dbReference type="GO" id="GO:0006351">
    <property type="term" value="P:DNA-templated transcription"/>
    <property type="evidence" value="ECO:0007669"/>
    <property type="project" value="TreeGrafter"/>
</dbReference>
<dbReference type="PANTHER" id="PTHR30537:SF5">
    <property type="entry name" value="HTH-TYPE TRANSCRIPTIONAL ACTIVATOR TTDR-RELATED"/>
    <property type="match status" value="1"/>
</dbReference>
<dbReference type="GO" id="GO:0043565">
    <property type="term" value="F:sequence-specific DNA binding"/>
    <property type="evidence" value="ECO:0007669"/>
    <property type="project" value="TreeGrafter"/>
</dbReference>
<keyword evidence="3" id="KW-0238">DNA-binding</keyword>
<dbReference type="Gene3D" id="3.40.190.290">
    <property type="match status" value="1"/>
</dbReference>
<feature type="compositionally biased region" description="Polar residues" evidence="5">
    <location>
        <begin position="315"/>
        <end position="331"/>
    </location>
</feature>
<dbReference type="Gene3D" id="1.10.10.10">
    <property type="entry name" value="Winged helix-like DNA-binding domain superfamily/Winged helix DNA-binding domain"/>
    <property type="match status" value="1"/>
</dbReference>
<protein>
    <submittedName>
        <fullName evidence="7">LysR family transcriptional regulator</fullName>
    </submittedName>
</protein>
<keyword evidence="4" id="KW-0804">Transcription</keyword>
<evidence type="ECO:0000259" key="6">
    <source>
        <dbReference type="PROSITE" id="PS50931"/>
    </source>
</evidence>
<evidence type="ECO:0000256" key="5">
    <source>
        <dbReference type="SAM" id="MobiDB-lite"/>
    </source>
</evidence>
<dbReference type="InterPro" id="IPR036390">
    <property type="entry name" value="WH_DNA-bd_sf"/>
</dbReference>